<dbReference type="Proteomes" id="UP000644010">
    <property type="component" value="Unassembled WGS sequence"/>
</dbReference>
<protein>
    <submittedName>
        <fullName evidence="7">Dynamin family protein</fullName>
    </submittedName>
</protein>
<evidence type="ECO:0000256" key="5">
    <source>
        <dbReference type="ARBA" id="ARBA00023136"/>
    </source>
</evidence>
<dbReference type="PANTHER" id="PTHR10465">
    <property type="entry name" value="TRANSMEMBRANE GTPASE FZO1"/>
    <property type="match status" value="1"/>
</dbReference>
<evidence type="ECO:0000256" key="3">
    <source>
        <dbReference type="ARBA" id="ARBA00022801"/>
    </source>
</evidence>
<dbReference type="Gene3D" id="3.40.50.300">
    <property type="entry name" value="P-loop containing nucleotide triphosphate hydrolases"/>
    <property type="match status" value="1"/>
</dbReference>
<feature type="domain" description="G" evidence="6">
    <location>
        <begin position="171"/>
        <end position="323"/>
    </location>
</feature>
<dbReference type="Pfam" id="PF01926">
    <property type="entry name" value="MMR_HSR1"/>
    <property type="match status" value="1"/>
</dbReference>
<gene>
    <name evidence="7" type="ORF">H8S77_21465</name>
</gene>
<keyword evidence="4" id="KW-0342">GTP-binding</keyword>
<comment type="caution">
    <text evidence="7">The sequence shown here is derived from an EMBL/GenBank/DDBJ whole genome shotgun (WGS) entry which is preliminary data.</text>
</comment>
<evidence type="ECO:0000256" key="4">
    <source>
        <dbReference type="ARBA" id="ARBA00023134"/>
    </source>
</evidence>
<evidence type="ECO:0000313" key="8">
    <source>
        <dbReference type="Proteomes" id="UP000644010"/>
    </source>
</evidence>
<dbReference type="InterPro" id="IPR027094">
    <property type="entry name" value="Mitofusin_fam"/>
</dbReference>
<reference evidence="7 8" key="1">
    <citation type="submission" date="2020-08" db="EMBL/GenBank/DDBJ databases">
        <title>Genome public.</title>
        <authorList>
            <person name="Liu C."/>
            <person name="Sun Q."/>
        </authorList>
    </citation>
    <scope>NUCLEOTIDE SEQUENCE [LARGE SCALE GENOMIC DNA]</scope>
    <source>
        <strain evidence="7 8">BX2</strain>
    </source>
</reference>
<dbReference type="EMBL" id="JACOOI010000031">
    <property type="protein sequence ID" value="MBC5645457.1"/>
    <property type="molecule type" value="Genomic_DNA"/>
</dbReference>
<evidence type="ECO:0000259" key="6">
    <source>
        <dbReference type="Pfam" id="PF01926"/>
    </source>
</evidence>
<dbReference type="PANTHER" id="PTHR10465:SF0">
    <property type="entry name" value="SARCALUMENIN"/>
    <property type="match status" value="1"/>
</dbReference>
<dbReference type="InterPro" id="IPR027417">
    <property type="entry name" value="P-loop_NTPase"/>
</dbReference>
<organism evidence="7 8">
    <name type="scientific">Parabacteroides segnis</name>
    <dbReference type="NCBI Taxonomy" id="2763058"/>
    <lineage>
        <taxon>Bacteria</taxon>
        <taxon>Pseudomonadati</taxon>
        <taxon>Bacteroidota</taxon>
        <taxon>Bacteroidia</taxon>
        <taxon>Bacteroidales</taxon>
        <taxon>Tannerellaceae</taxon>
        <taxon>Parabacteroides</taxon>
    </lineage>
</organism>
<sequence>MERFLTHTFSISDHPIKRFDKPFNIQYVMGLGEFMCYISSSNNRAKLLFEVWAYSILGYVPKTSWNYTFDWVYIKTALYRESDEIHFSLMRQSFVFDCFYLASTLDSRLTICTYTFLLDKVNGFFTRGILTENYKYFQGELFFASGSSIPCSLQQHRYLDIKFHAKPLKKILVVATMSAGKSTLINALVGYRINRIKTTACTSHLCYIYNKPYEDGLIVNIGDNKFVYSNDIEFVNSDYFMSAGLHFDSYLSSERICIIDTPGANYSKDISHGEITKQVICGNDYDAIIFVANGQYFATNDESELLDYTIQHTHKPIIFVLNQLDRFKQQNDSIKKMLNDFEKVLNDKKHHEPLIVPLSAFGALMIKLYLKASFLDDDELFELDILKVKFSRKYYFLENYTKYNFSKQKSILDHTGIFVLEKLIKFLQ</sequence>
<evidence type="ECO:0000256" key="2">
    <source>
        <dbReference type="ARBA" id="ARBA00022741"/>
    </source>
</evidence>
<evidence type="ECO:0000313" key="7">
    <source>
        <dbReference type="EMBL" id="MBC5645457.1"/>
    </source>
</evidence>
<accession>A0ABR7E6T1</accession>
<keyword evidence="3" id="KW-0378">Hydrolase</keyword>
<dbReference type="RefSeq" id="WP_186961119.1">
    <property type="nucleotide sequence ID" value="NZ_JACOOI010000031.1"/>
</dbReference>
<dbReference type="SUPFAM" id="SSF52540">
    <property type="entry name" value="P-loop containing nucleoside triphosphate hydrolases"/>
    <property type="match status" value="1"/>
</dbReference>
<dbReference type="InterPro" id="IPR006073">
    <property type="entry name" value="GTP-bd"/>
</dbReference>
<keyword evidence="8" id="KW-1185">Reference proteome</keyword>
<proteinExistence type="predicted"/>
<evidence type="ECO:0000256" key="1">
    <source>
        <dbReference type="ARBA" id="ARBA00004370"/>
    </source>
</evidence>
<name>A0ABR7E6T1_9BACT</name>
<comment type="subcellular location">
    <subcellularLocation>
        <location evidence="1">Membrane</location>
    </subcellularLocation>
</comment>
<keyword evidence="2" id="KW-0547">Nucleotide-binding</keyword>
<keyword evidence="5" id="KW-0472">Membrane</keyword>